<dbReference type="InterPro" id="IPR011576">
    <property type="entry name" value="Pyridox_Oxase_N"/>
</dbReference>
<dbReference type="Gene3D" id="2.30.110.10">
    <property type="entry name" value="Electron Transport, Fmn-binding Protein, Chain A"/>
    <property type="match status" value="1"/>
</dbReference>
<dbReference type="RefSeq" id="WP_212902509.1">
    <property type="nucleotide sequence ID" value="NZ_BOPZ01000002.1"/>
</dbReference>
<dbReference type="Pfam" id="PF01243">
    <property type="entry name" value="PNPOx_N"/>
    <property type="match status" value="1"/>
</dbReference>
<name>A0A919RWU4_9CLOT</name>
<gene>
    <name evidence="2" type="ORF">CPJCM30710_04250</name>
</gene>
<sequence length="149" mass="16697">MSKILGSSMPQQIVELFNKELITVLVSTVTEEGFPHAMPVHLMAAPDDKTIRMALMKKHQTTVNIKNNGKALISVLEGSDIAIGIKGTARVVREPMEGNDVMCMVEFKVEEIKSDTTPTVIVTDGIRSKHRTEKTEIFFRSMFDELYKD</sequence>
<dbReference type="Proteomes" id="UP000679179">
    <property type="component" value="Unassembled WGS sequence"/>
</dbReference>
<evidence type="ECO:0000313" key="2">
    <source>
        <dbReference type="EMBL" id="GIM27759.1"/>
    </source>
</evidence>
<organism evidence="2 3">
    <name type="scientific">Clostridium polyendosporum</name>
    <dbReference type="NCBI Taxonomy" id="69208"/>
    <lineage>
        <taxon>Bacteria</taxon>
        <taxon>Bacillati</taxon>
        <taxon>Bacillota</taxon>
        <taxon>Clostridia</taxon>
        <taxon>Eubacteriales</taxon>
        <taxon>Clostridiaceae</taxon>
        <taxon>Clostridium</taxon>
    </lineage>
</organism>
<dbReference type="PANTHER" id="PTHR40660:SF1">
    <property type="entry name" value="5'-PHOSPHATE OXIDASE PUTATIVE DOMAIN-CONTAINING PROTEIN-RELATED"/>
    <property type="match status" value="1"/>
</dbReference>
<comment type="caution">
    <text evidence="2">The sequence shown here is derived from an EMBL/GenBank/DDBJ whole genome shotgun (WGS) entry which is preliminary data.</text>
</comment>
<evidence type="ECO:0000259" key="1">
    <source>
        <dbReference type="Pfam" id="PF01243"/>
    </source>
</evidence>
<reference evidence="2" key="1">
    <citation type="submission" date="2021-03" db="EMBL/GenBank/DDBJ databases">
        <title>Taxonomic study of Clostridium polyendosporum from meadow-gley soil under rice.</title>
        <authorList>
            <person name="Kobayashi H."/>
            <person name="Tanizawa Y."/>
            <person name="Yagura M."/>
        </authorList>
    </citation>
    <scope>NUCLEOTIDE SEQUENCE</scope>
    <source>
        <strain evidence="2">JCM 30710</strain>
    </source>
</reference>
<dbReference type="InterPro" id="IPR012349">
    <property type="entry name" value="Split_barrel_FMN-bd"/>
</dbReference>
<keyword evidence="3" id="KW-1185">Reference proteome</keyword>
<proteinExistence type="predicted"/>
<accession>A0A919RWU4</accession>
<dbReference type="AlphaFoldDB" id="A0A919RWU4"/>
<feature type="domain" description="Pyridoxamine 5'-phosphate oxidase N-terminal" evidence="1">
    <location>
        <begin position="10"/>
        <end position="101"/>
    </location>
</feature>
<dbReference type="SUPFAM" id="SSF50475">
    <property type="entry name" value="FMN-binding split barrel"/>
    <property type="match status" value="1"/>
</dbReference>
<protein>
    <recommendedName>
        <fullName evidence="1">Pyridoxamine 5'-phosphate oxidase N-terminal domain-containing protein</fullName>
    </recommendedName>
</protein>
<evidence type="ECO:0000313" key="3">
    <source>
        <dbReference type="Proteomes" id="UP000679179"/>
    </source>
</evidence>
<dbReference type="EMBL" id="BOPZ01000002">
    <property type="protein sequence ID" value="GIM27759.1"/>
    <property type="molecule type" value="Genomic_DNA"/>
</dbReference>
<dbReference type="PANTHER" id="PTHR40660">
    <property type="entry name" value="5'-PHOSPHATE OXIDASE PUTATIVE DOMAIN-CONTAINING PROTEIN-RELATED"/>
    <property type="match status" value="1"/>
</dbReference>